<evidence type="ECO:0000313" key="1">
    <source>
        <dbReference type="EMBL" id="KAG0483004.1"/>
    </source>
</evidence>
<accession>A0A835R259</accession>
<dbReference type="Gene3D" id="3.30.160.570">
    <property type="entry name" value="Ncd80 complex, Spc24 subunit"/>
    <property type="match status" value="1"/>
</dbReference>
<dbReference type="EMBL" id="JADCNM010000005">
    <property type="protein sequence ID" value="KAG0483004.1"/>
    <property type="molecule type" value="Genomic_DNA"/>
</dbReference>
<gene>
    <name evidence="1" type="ORF">HPP92_011088</name>
</gene>
<dbReference type="PANTHER" id="PTHR35730:SF2">
    <property type="entry name" value="KINETOCHORE PROTEIN SPC24 HOMOLOG-RELATED"/>
    <property type="match status" value="1"/>
</dbReference>
<reference evidence="1 2" key="1">
    <citation type="journal article" date="2020" name="Nat. Food">
        <title>A phased Vanilla planifolia genome enables genetic improvement of flavour and production.</title>
        <authorList>
            <person name="Hasing T."/>
            <person name="Tang H."/>
            <person name="Brym M."/>
            <person name="Khazi F."/>
            <person name="Huang T."/>
            <person name="Chambers A.H."/>
        </authorList>
    </citation>
    <scope>NUCLEOTIDE SEQUENCE [LARGE SCALE GENOMIC DNA]</scope>
    <source>
        <tissue evidence="1">Leaf</tissue>
    </source>
</reference>
<dbReference type="GO" id="GO:0051983">
    <property type="term" value="P:regulation of chromosome segregation"/>
    <property type="evidence" value="ECO:0007669"/>
    <property type="project" value="InterPro"/>
</dbReference>
<dbReference type="InterPro" id="IPR044951">
    <property type="entry name" value="SPC24-like"/>
</dbReference>
<dbReference type="Proteomes" id="UP000639772">
    <property type="component" value="Unassembled WGS sequence"/>
</dbReference>
<proteinExistence type="predicted"/>
<dbReference type="AlphaFoldDB" id="A0A835R259"/>
<protein>
    <submittedName>
        <fullName evidence="1">Uncharacterized protein</fullName>
    </submittedName>
</protein>
<name>A0A835R259_VANPL</name>
<comment type="caution">
    <text evidence="1">The sequence shown here is derived from an EMBL/GenBank/DDBJ whole genome shotgun (WGS) entry which is preliminary data.</text>
</comment>
<evidence type="ECO:0000313" key="2">
    <source>
        <dbReference type="Proteomes" id="UP000639772"/>
    </source>
</evidence>
<dbReference type="PANTHER" id="PTHR35730">
    <property type="entry name" value="KINETOCHORE PROTEIN SPC24 HOMOLOG-RELATED"/>
    <property type="match status" value="1"/>
</dbReference>
<organism evidence="1 2">
    <name type="scientific">Vanilla planifolia</name>
    <name type="common">Vanilla</name>
    <dbReference type="NCBI Taxonomy" id="51239"/>
    <lineage>
        <taxon>Eukaryota</taxon>
        <taxon>Viridiplantae</taxon>
        <taxon>Streptophyta</taxon>
        <taxon>Embryophyta</taxon>
        <taxon>Tracheophyta</taxon>
        <taxon>Spermatophyta</taxon>
        <taxon>Magnoliopsida</taxon>
        <taxon>Liliopsida</taxon>
        <taxon>Asparagales</taxon>
        <taxon>Orchidaceae</taxon>
        <taxon>Vanilloideae</taxon>
        <taxon>Vanilleae</taxon>
        <taxon>Vanilla</taxon>
    </lineage>
</organism>
<dbReference type="OrthoDB" id="1906227at2759"/>
<sequence>MEFLEDAKALRSFCEAHALENKVSLEVSDELISLEHRRVTIEERQQQIKKREKDLQKSQDSLSMCASVTQIIPDLNDQTKISGFVVERSNRKVDKFEFDPTTPPYEVCNSLWKMASH</sequence>